<name>A0CV92_PARTE</name>
<evidence type="ECO:0000313" key="4">
    <source>
        <dbReference type="Proteomes" id="UP000000600"/>
    </source>
</evidence>
<keyword evidence="2" id="KW-0812">Transmembrane</keyword>
<dbReference type="InParanoid" id="A0CV92"/>
<evidence type="ECO:0000256" key="1">
    <source>
        <dbReference type="SAM" id="Coils"/>
    </source>
</evidence>
<evidence type="ECO:0000256" key="2">
    <source>
        <dbReference type="SAM" id="Phobius"/>
    </source>
</evidence>
<gene>
    <name evidence="3" type="ORF">GSPATT00010877001</name>
</gene>
<dbReference type="AlphaFoldDB" id="A0CV92"/>
<dbReference type="HOGENOM" id="CLU_056859_0_0_1"/>
<keyword evidence="2" id="KW-1133">Transmembrane helix</keyword>
<feature type="transmembrane region" description="Helical" evidence="2">
    <location>
        <begin position="98"/>
        <end position="120"/>
    </location>
</feature>
<dbReference type="Proteomes" id="UP000000600">
    <property type="component" value="Unassembled WGS sequence"/>
</dbReference>
<feature type="coiled-coil region" evidence="1">
    <location>
        <begin position="175"/>
        <end position="202"/>
    </location>
</feature>
<accession>A0CV92</accession>
<keyword evidence="1" id="KW-0175">Coiled coil</keyword>
<dbReference type="RefSeq" id="XP_001442106.1">
    <property type="nucleotide sequence ID" value="XM_001442069.1"/>
</dbReference>
<organism evidence="3 4">
    <name type="scientific">Paramecium tetraurelia</name>
    <dbReference type="NCBI Taxonomy" id="5888"/>
    <lineage>
        <taxon>Eukaryota</taxon>
        <taxon>Sar</taxon>
        <taxon>Alveolata</taxon>
        <taxon>Ciliophora</taxon>
        <taxon>Intramacronucleata</taxon>
        <taxon>Oligohymenophorea</taxon>
        <taxon>Peniculida</taxon>
        <taxon>Parameciidae</taxon>
        <taxon>Paramecium</taxon>
    </lineage>
</organism>
<dbReference type="KEGG" id="ptm:GSPATT00010877001"/>
<keyword evidence="4" id="KW-1185">Reference proteome</keyword>
<protein>
    <submittedName>
        <fullName evidence="3">Uncharacterized protein</fullName>
    </submittedName>
</protein>
<reference evidence="3 4" key="1">
    <citation type="journal article" date="2006" name="Nature">
        <title>Global trends of whole-genome duplications revealed by the ciliate Paramecium tetraurelia.</title>
        <authorList>
            <consortium name="Genoscope"/>
            <person name="Aury J.-M."/>
            <person name="Jaillon O."/>
            <person name="Duret L."/>
            <person name="Noel B."/>
            <person name="Jubin C."/>
            <person name="Porcel B.M."/>
            <person name="Segurens B."/>
            <person name="Daubin V."/>
            <person name="Anthouard V."/>
            <person name="Aiach N."/>
            <person name="Arnaiz O."/>
            <person name="Billaut A."/>
            <person name="Beisson J."/>
            <person name="Blanc I."/>
            <person name="Bouhouche K."/>
            <person name="Camara F."/>
            <person name="Duharcourt S."/>
            <person name="Guigo R."/>
            <person name="Gogendeau D."/>
            <person name="Katinka M."/>
            <person name="Keller A.-M."/>
            <person name="Kissmehl R."/>
            <person name="Klotz C."/>
            <person name="Koll F."/>
            <person name="Le Moue A."/>
            <person name="Lepere C."/>
            <person name="Malinsky S."/>
            <person name="Nowacki M."/>
            <person name="Nowak J.K."/>
            <person name="Plattner H."/>
            <person name="Poulain J."/>
            <person name="Ruiz F."/>
            <person name="Serrano V."/>
            <person name="Zagulski M."/>
            <person name="Dessen P."/>
            <person name="Betermier M."/>
            <person name="Weissenbach J."/>
            <person name="Scarpelli C."/>
            <person name="Schachter V."/>
            <person name="Sperling L."/>
            <person name="Meyer E."/>
            <person name="Cohen J."/>
            <person name="Wincker P."/>
        </authorList>
    </citation>
    <scope>NUCLEOTIDE SEQUENCE [LARGE SCALE GENOMIC DNA]</scope>
    <source>
        <strain evidence="3 4">Stock d4-2</strain>
    </source>
</reference>
<keyword evidence="2" id="KW-0472">Membrane</keyword>
<sequence>MQQSHKFLRQYTGQQKYQHRSKNLEALKDMMVYPSLQRYNVILNENFAIGLNFNGIFAMKLCVQNQPSSEIVTKISRIINTQLQLVEDYVIKLNINQIILNIVFRAMIILILVSVIYAQLDQLRETELGSTLLETVQLHIQADEPTGDLLQLLNGIHEKLVKQRSNANKLQKSKLDECIQNVESIEELIAKLNENKYDVREEIYAHKPHIEQYQHMMTTKIKEKELLIKNIEICQNREKLQKEQYHKLTMQLQERRYDYVNQKNPLSLKIDQQSLKPLLNDLIDFTTDMMSLEDKYFDEKQQQTKNLISLYQSQLDSVIQFLNEIQQNIDETEHLVKQLDLEYNEIIYRINLKQEQVNDIKQECNHIFQQTKHQSQRISNEIEVVNSIIQLIEHNFAWLRQQLGL</sequence>
<dbReference type="GeneID" id="5027891"/>
<evidence type="ECO:0000313" key="3">
    <source>
        <dbReference type="EMBL" id="CAK74709.1"/>
    </source>
</evidence>
<dbReference type="EMBL" id="CT868196">
    <property type="protein sequence ID" value="CAK74709.1"/>
    <property type="molecule type" value="Genomic_DNA"/>
</dbReference>
<proteinExistence type="predicted"/>
<dbReference type="OMA" id="PHIEQYQ"/>